<feature type="non-terminal residue" evidence="1">
    <location>
        <position position="1"/>
    </location>
</feature>
<dbReference type="EMBL" id="JASPKZ010008397">
    <property type="protein sequence ID" value="KAJ9579470.1"/>
    <property type="molecule type" value="Genomic_DNA"/>
</dbReference>
<evidence type="ECO:0000313" key="2">
    <source>
        <dbReference type="Proteomes" id="UP001233999"/>
    </source>
</evidence>
<reference evidence="1" key="2">
    <citation type="submission" date="2023-05" db="EMBL/GenBank/DDBJ databases">
        <authorList>
            <person name="Fouks B."/>
        </authorList>
    </citation>
    <scope>NUCLEOTIDE SEQUENCE</scope>
    <source>
        <strain evidence="1">Stay&amp;Tobe</strain>
        <tissue evidence="1">Testes</tissue>
    </source>
</reference>
<evidence type="ECO:0000313" key="1">
    <source>
        <dbReference type="EMBL" id="KAJ9579470.1"/>
    </source>
</evidence>
<sequence length="68" mass="6986">IKIYTGLPHGSTDNHVAIVGGLAEAARGQSSRTKGGTLDDHVGGAPNLCPPLTALLILCVVMTTVYSR</sequence>
<comment type="caution">
    <text evidence="1">The sequence shown here is derived from an EMBL/GenBank/DDBJ whole genome shotgun (WGS) entry which is preliminary data.</text>
</comment>
<gene>
    <name evidence="1" type="ORF">L9F63_024423</name>
</gene>
<keyword evidence="2" id="KW-1185">Reference proteome</keyword>
<name>A0AAD7ZF27_DIPPU</name>
<organism evidence="1 2">
    <name type="scientific">Diploptera punctata</name>
    <name type="common">Pacific beetle cockroach</name>
    <dbReference type="NCBI Taxonomy" id="6984"/>
    <lineage>
        <taxon>Eukaryota</taxon>
        <taxon>Metazoa</taxon>
        <taxon>Ecdysozoa</taxon>
        <taxon>Arthropoda</taxon>
        <taxon>Hexapoda</taxon>
        <taxon>Insecta</taxon>
        <taxon>Pterygota</taxon>
        <taxon>Neoptera</taxon>
        <taxon>Polyneoptera</taxon>
        <taxon>Dictyoptera</taxon>
        <taxon>Blattodea</taxon>
        <taxon>Blaberoidea</taxon>
        <taxon>Blaberidae</taxon>
        <taxon>Diplopterinae</taxon>
        <taxon>Diploptera</taxon>
    </lineage>
</organism>
<proteinExistence type="predicted"/>
<dbReference type="Proteomes" id="UP001233999">
    <property type="component" value="Unassembled WGS sequence"/>
</dbReference>
<accession>A0AAD7ZF27</accession>
<dbReference type="AlphaFoldDB" id="A0AAD7ZF27"/>
<reference evidence="1" key="1">
    <citation type="journal article" date="2023" name="IScience">
        <title>Live-bearing cockroach genome reveals convergent evolutionary mechanisms linked to viviparity in insects and beyond.</title>
        <authorList>
            <person name="Fouks B."/>
            <person name="Harrison M.C."/>
            <person name="Mikhailova A.A."/>
            <person name="Marchal E."/>
            <person name="English S."/>
            <person name="Carruthers M."/>
            <person name="Jennings E.C."/>
            <person name="Chiamaka E.L."/>
            <person name="Frigard R.A."/>
            <person name="Pippel M."/>
            <person name="Attardo G.M."/>
            <person name="Benoit J.B."/>
            <person name="Bornberg-Bauer E."/>
            <person name="Tobe S.S."/>
        </authorList>
    </citation>
    <scope>NUCLEOTIDE SEQUENCE</scope>
    <source>
        <strain evidence="1">Stay&amp;Tobe</strain>
    </source>
</reference>
<protein>
    <submittedName>
        <fullName evidence="1">Uncharacterized protein</fullName>
    </submittedName>
</protein>